<sequence length="295" mass="31240">MSPIIRLALGSILVGLVVLGLKFTAWWVTGSVALYSDALESIINVVAAGAAALALHVSGQPADAGHPYGHGKAEYFSAVLEGVLIVLAALSILREAWLGFLSPAPVGAPLLGMLINAAATVLNGLWAAILLRAGRRWHSPALLADARHLLTDVFTSGGVLLGFALVPLTGWPWLDPTLAALVALNILWSGASVVRSSIGGLMDAAPEDAVMRRLRETISRNADGALEAHDLRAHRVGGRLFLECHLVLPGDMPLREAHAVCNHVEEALRREMGDIVVTIHPEPEEEAQRQGVLVL</sequence>
<dbReference type="Pfam" id="PF01545">
    <property type="entry name" value="Cation_efflux"/>
    <property type="match status" value="1"/>
</dbReference>
<evidence type="ECO:0000259" key="8">
    <source>
        <dbReference type="Pfam" id="PF01545"/>
    </source>
</evidence>
<gene>
    <name evidence="10" type="ORF">RGI145_14445</name>
</gene>
<evidence type="ECO:0000256" key="7">
    <source>
        <dbReference type="SAM" id="Phobius"/>
    </source>
</evidence>
<evidence type="ECO:0000256" key="5">
    <source>
        <dbReference type="ARBA" id="ARBA00022989"/>
    </source>
</evidence>
<feature type="transmembrane region" description="Helical" evidence="7">
    <location>
        <begin position="75"/>
        <end position="93"/>
    </location>
</feature>
<feature type="domain" description="Cation efflux protein cytoplasmic" evidence="9">
    <location>
        <begin position="206"/>
        <end position="284"/>
    </location>
</feature>
<feature type="transmembrane region" description="Helical" evidence="7">
    <location>
        <begin position="34"/>
        <end position="55"/>
    </location>
</feature>
<dbReference type="Pfam" id="PF16916">
    <property type="entry name" value="ZT_dimer"/>
    <property type="match status" value="1"/>
</dbReference>
<dbReference type="Proteomes" id="UP000185494">
    <property type="component" value="Chromosome 1"/>
</dbReference>
<dbReference type="InterPro" id="IPR002524">
    <property type="entry name" value="Cation_efflux"/>
</dbReference>
<dbReference type="eggNOG" id="COG0053">
    <property type="taxonomic scope" value="Bacteria"/>
</dbReference>
<feature type="transmembrane region" description="Helical" evidence="7">
    <location>
        <begin position="7"/>
        <end position="28"/>
    </location>
</feature>
<dbReference type="Gene3D" id="1.20.1510.10">
    <property type="entry name" value="Cation efflux protein transmembrane domain"/>
    <property type="match status" value="1"/>
</dbReference>
<evidence type="ECO:0000313" key="11">
    <source>
        <dbReference type="Proteomes" id="UP000185494"/>
    </source>
</evidence>
<feature type="transmembrane region" description="Helical" evidence="7">
    <location>
        <begin position="113"/>
        <end position="133"/>
    </location>
</feature>
<keyword evidence="4 7" id="KW-0812">Transmembrane</keyword>
<dbReference type="PANTHER" id="PTHR43840:SF15">
    <property type="entry name" value="MITOCHONDRIAL METAL TRANSPORTER 1-RELATED"/>
    <property type="match status" value="1"/>
</dbReference>
<dbReference type="InterPro" id="IPR058533">
    <property type="entry name" value="Cation_efflux_TM"/>
</dbReference>
<evidence type="ECO:0000256" key="4">
    <source>
        <dbReference type="ARBA" id="ARBA00022692"/>
    </source>
</evidence>
<feature type="domain" description="Cation efflux protein transmembrane" evidence="8">
    <location>
        <begin position="11"/>
        <end position="202"/>
    </location>
</feature>
<keyword evidence="3" id="KW-0813">Transport</keyword>
<evidence type="ECO:0000256" key="3">
    <source>
        <dbReference type="ARBA" id="ARBA00022448"/>
    </source>
</evidence>
<dbReference type="AlphaFoldDB" id="A0A1L7AHE1"/>
<evidence type="ECO:0000259" key="9">
    <source>
        <dbReference type="Pfam" id="PF16916"/>
    </source>
</evidence>
<dbReference type="RefSeq" id="WP_075798907.1">
    <property type="nucleotide sequence ID" value="NZ_CP015583.1"/>
</dbReference>
<dbReference type="InterPro" id="IPR036837">
    <property type="entry name" value="Cation_efflux_CTD_sf"/>
</dbReference>
<dbReference type="STRING" id="257708.RGI145_14445"/>
<dbReference type="InterPro" id="IPR027469">
    <property type="entry name" value="Cation_efflux_TMD_sf"/>
</dbReference>
<evidence type="ECO:0000256" key="6">
    <source>
        <dbReference type="ARBA" id="ARBA00023136"/>
    </source>
</evidence>
<dbReference type="InterPro" id="IPR050291">
    <property type="entry name" value="CDF_Transporter"/>
</dbReference>
<dbReference type="GO" id="GO:0015086">
    <property type="term" value="F:cadmium ion transmembrane transporter activity"/>
    <property type="evidence" value="ECO:0007669"/>
    <property type="project" value="TreeGrafter"/>
</dbReference>
<name>A0A1L7AHE1_9PROT</name>
<accession>A0A1L7AHE1</accession>
<evidence type="ECO:0000256" key="1">
    <source>
        <dbReference type="ARBA" id="ARBA00004141"/>
    </source>
</evidence>
<dbReference type="InterPro" id="IPR027470">
    <property type="entry name" value="Cation_efflux_CTD"/>
</dbReference>
<dbReference type="EMBL" id="CP015583">
    <property type="protein sequence ID" value="APT58130.1"/>
    <property type="molecule type" value="Genomic_DNA"/>
</dbReference>
<dbReference type="KEGG" id="rgi:RGI145_14445"/>
<reference evidence="10 11" key="1">
    <citation type="submission" date="2016-05" db="EMBL/GenBank/DDBJ databases">
        <title>Complete Genome and Methylome Analysis of Psychrotrophic Bacterial Isolates from Antarctic Lake Untersee.</title>
        <authorList>
            <person name="Fomenkov A."/>
            <person name="Akimov V.N."/>
            <person name="Vasilyeva L.V."/>
            <person name="Andersen D."/>
            <person name="Vincze T."/>
            <person name="Roberts R.J."/>
        </authorList>
    </citation>
    <scope>NUCLEOTIDE SEQUENCE [LARGE SCALE GENOMIC DNA]</scope>
    <source>
        <strain evidence="10 11">U14-5</strain>
    </source>
</reference>
<dbReference type="SUPFAM" id="SSF161111">
    <property type="entry name" value="Cation efflux protein transmembrane domain-like"/>
    <property type="match status" value="1"/>
</dbReference>
<dbReference type="Gene3D" id="3.30.70.1350">
    <property type="entry name" value="Cation efflux protein, cytoplasmic domain"/>
    <property type="match status" value="1"/>
</dbReference>
<dbReference type="PANTHER" id="PTHR43840">
    <property type="entry name" value="MITOCHONDRIAL METAL TRANSPORTER 1-RELATED"/>
    <property type="match status" value="1"/>
</dbReference>
<dbReference type="NCBIfam" id="TIGR01297">
    <property type="entry name" value="CDF"/>
    <property type="match status" value="1"/>
</dbReference>
<keyword evidence="5 7" id="KW-1133">Transmembrane helix</keyword>
<comment type="subcellular location">
    <subcellularLocation>
        <location evidence="1">Membrane</location>
        <topology evidence="1">Multi-pass membrane protein</topology>
    </subcellularLocation>
</comment>
<proteinExistence type="inferred from homology"/>
<comment type="similarity">
    <text evidence="2">Belongs to the cation diffusion facilitator (CDF) transporter (TC 2.A.4) family.</text>
</comment>
<organism evidence="10 11">
    <name type="scientific">Roseomonas gilardii</name>
    <dbReference type="NCBI Taxonomy" id="257708"/>
    <lineage>
        <taxon>Bacteria</taxon>
        <taxon>Pseudomonadati</taxon>
        <taxon>Pseudomonadota</taxon>
        <taxon>Alphaproteobacteria</taxon>
        <taxon>Acetobacterales</taxon>
        <taxon>Roseomonadaceae</taxon>
        <taxon>Roseomonas</taxon>
    </lineage>
</organism>
<dbReference type="SUPFAM" id="SSF160240">
    <property type="entry name" value="Cation efflux protein cytoplasmic domain-like"/>
    <property type="match status" value="1"/>
</dbReference>
<keyword evidence="6 7" id="KW-0472">Membrane</keyword>
<evidence type="ECO:0000313" key="10">
    <source>
        <dbReference type="EMBL" id="APT58130.1"/>
    </source>
</evidence>
<feature type="transmembrane region" description="Helical" evidence="7">
    <location>
        <begin position="153"/>
        <end position="174"/>
    </location>
</feature>
<dbReference type="GO" id="GO:0015093">
    <property type="term" value="F:ferrous iron transmembrane transporter activity"/>
    <property type="evidence" value="ECO:0007669"/>
    <property type="project" value="TreeGrafter"/>
</dbReference>
<dbReference type="GO" id="GO:0015341">
    <property type="term" value="F:zinc efflux antiporter activity"/>
    <property type="evidence" value="ECO:0007669"/>
    <property type="project" value="TreeGrafter"/>
</dbReference>
<dbReference type="GO" id="GO:0006882">
    <property type="term" value="P:intracellular zinc ion homeostasis"/>
    <property type="evidence" value="ECO:0007669"/>
    <property type="project" value="TreeGrafter"/>
</dbReference>
<protein>
    <submittedName>
        <fullName evidence="10">Cadmium transporter</fullName>
    </submittedName>
</protein>
<evidence type="ECO:0000256" key="2">
    <source>
        <dbReference type="ARBA" id="ARBA00008114"/>
    </source>
</evidence>
<dbReference type="GO" id="GO:0005886">
    <property type="term" value="C:plasma membrane"/>
    <property type="evidence" value="ECO:0007669"/>
    <property type="project" value="TreeGrafter"/>
</dbReference>